<dbReference type="Pfam" id="PF01556">
    <property type="entry name" value="DnaJ_C"/>
    <property type="match status" value="1"/>
</dbReference>
<evidence type="ECO:0000313" key="4">
    <source>
        <dbReference type="Proteomes" id="UP000037660"/>
    </source>
</evidence>
<dbReference type="Gene3D" id="2.60.260.20">
    <property type="entry name" value="Urease metallochaperone UreE, N-terminal domain"/>
    <property type="match status" value="2"/>
</dbReference>
<accession>A0A0K8P0M4</accession>
<reference evidence="4" key="1">
    <citation type="submission" date="2015-07" db="EMBL/GenBank/DDBJ databases">
        <title>Discovery of a poly(ethylene terephthalate assimilation.</title>
        <authorList>
            <person name="Yoshida S."/>
            <person name="Hiraga K."/>
            <person name="Takehana T."/>
            <person name="Taniguchi I."/>
            <person name="Yamaji H."/>
            <person name="Maeda Y."/>
            <person name="Toyohara K."/>
            <person name="Miyamoto K."/>
            <person name="Kimura Y."/>
            <person name="Oda K."/>
        </authorList>
    </citation>
    <scope>NUCLEOTIDE SEQUENCE [LARGE SCALE GENOMIC DNA]</scope>
    <source>
        <strain evidence="4">NBRC 110686 / TISTR 2288 / 201-F6</strain>
    </source>
</reference>
<name>A0A0K8P0M4_PISS1</name>
<dbReference type="AlphaFoldDB" id="A0A0K8P0M4"/>
<dbReference type="InterPro" id="IPR001623">
    <property type="entry name" value="DnaJ_domain"/>
</dbReference>
<gene>
    <name evidence="3" type="ORF">ISF6_1949</name>
</gene>
<dbReference type="SMART" id="SM00271">
    <property type="entry name" value="DnaJ"/>
    <property type="match status" value="1"/>
</dbReference>
<dbReference type="STRING" id="1547922.ISF6_1949"/>
<evidence type="ECO:0000313" key="3">
    <source>
        <dbReference type="EMBL" id="GAP36109.1"/>
    </source>
</evidence>
<feature type="domain" description="J" evidence="2">
    <location>
        <begin position="5"/>
        <end position="69"/>
    </location>
</feature>
<dbReference type="PROSITE" id="PS50076">
    <property type="entry name" value="DNAJ_2"/>
    <property type="match status" value="1"/>
</dbReference>
<dbReference type="RefSeq" id="WP_054020125.1">
    <property type="nucleotide sequence ID" value="NZ_BBYR01000032.1"/>
</dbReference>
<dbReference type="InterPro" id="IPR008971">
    <property type="entry name" value="HSP40/DnaJ_pept-bd"/>
</dbReference>
<comment type="caution">
    <text evidence="3">The sequence shown here is derived from an EMBL/GenBank/DDBJ whole genome shotgun (WGS) entry which is preliminary data.</text>
</comment>
<evidence type="ECO:0000256" key="1">
    <source>
        <dbReference type="ARBA" id="ARBA00023186"/>
    </source>
</evidence>
<dbReference type="CDD" id="cd10747">
    <property type="entry name" value="DnaJ_C"/>
    <property type="match status" value="1"/>
</dbReference>
<dbReference type="PANTHER" id="PTHR24078:SF553">
    <property type="entry name" value="DNAJ HOMOLOG SUBFAMILY B MEMBER 5"/>
    <property type="match status" value="1"/>
</dbReference>
<dbReference type="EMBL" id="BBYR01000032">
    <property type="protein sequence ID" value="GAP36109.1"/>
    <property type="molecule type" value="Genomic_DNA"/>
</dbReference>
<dbReference type="OrthoDB" id="9779889at2"/>
<proteinExistence type="predicted"/>
<dbReference type="PANTHER" id="PTHR24078">
    <property type="entry name" value="DNAJ HOMOLOG SUBFAMILY C MEMBER"/>
    <property type="match status" value="1"/>
</dbReference>
<dbReference type="GO" id="GO:0005829">
    <property type="term" value="C:cytosol"/>
    <property type="evidence" value="ECO:0007669"/>
    <property type="project" value="TreeGrafter"/>
</dbReference>
<dbReference type="SUPFAM" id="SSF46565">
    <property type="entry name" value="Chaperone J-domain"/>
    <property type="match status" value="1"/>
</dbReference>
<dbReference type="Pfam" id="PF00226">
    <property type="entry name" value="DnaJ"/>
    <property type="match status" value="1"/>
</dbReference>
<evidence type="ECO:0000259" key="2">
    <source>
        <dbReference type="PROSITE" id="PS50076"/>
    </source>
</evidence>
<protein>
    <submittedName>
        <fullName evidence="3">DnaJ-class molecular chaperone CbpA</fullName>
    </submittedName>
</protein>
<dbReference type="InterPro" id="IPR002939">
    <property type="entry name" value="DnaJ_C"/>
</dbReference>
<sequence>MAYKDYYAVLGVPHDATPAQIKRAFRRLAREHHPDVNPAPEAARRMSEINEANTVLSDPAQRAEHDALRRRRERAAAGRAARGAAGAFPDGFADGFASGFPEGFPGTDPSSAAADGAAAGWPFTGRAGPRAGAPDLGTLFEELFGHADAAGFGAAAGGPVPGADAPTEAELPLDLADALQGRTSRVSLQLPQRDRQGRLRTVERTLDVRIPPGVRDGQRIRLAGQGLPGPDGQPRDLHLVVRLQPHPHWRVAGRDLHGGLDVAPWEAALGAVVPLALPDGRRLKVRVPAGATAGRTLTVRGRGLPGEPAGDLVLTLRLVLPPADSAAARAAYAEMARAADADGFDPRAAAEATA</sequence>
<dbReference type="InterPro" id="IPR036869">
    <property type="entry name" value="J_dom_sf"/>
</dbReference>
<keyword evidence="4" id="KW-1185">Reference proteome</keyword>
<dbReference type="InterPro" id="IPR051339">
    <property type="entry name" value="DnaJ_subfamily_B"/>
</dbReference>
<dbReference type="GO" id="GO:0006457">
    <property type="term" value="P:protein folding"/>
    <property type="evidence" value="ECO:0007669"/>
    <property type="project" value="InterPro"/>
</dbReference>
<keyword evidence="1" id="KW-0143">Chaperone</keyword>
<dbReference type="CDD" id="cd06257">
    <property type="entry name" value="DnaJ"/>
    <property type="match status" value="1"/>
</dbReference>
<dbReference type="GO" id="GO:0051087">
    <property type="term" value="F:protein-folding chaperone binding"/>
    <property type="evidence" value="ECO:0007669"/>
    <property type="project" value="TreeGrafter"/>
</dbReference>
<dbReference type="Gene3D" id="1.10.287.110">
    <property type="entry name" value="DnaJ domain"/>
    <property type="match status" value="1"/>
</dbReference>
<dbReference type="Proteomes" id="UP000037660">
    <property type="component" value="Unassembled WGS sequence"/>
</dbReference>
<organism evidence="3 4">
    <name type="scientific">Piscinibacter sakaiensis</name>
    <name type="common">Ideonella sakaiensis</name>
    <dbReference type="NCBI Taxonomy" id="1547922"/>
    <lineage>
        <taxon>Bacteria</taxon>
        <taxon>Pseudomonadati</taxon>
        <taxon>Pseudomonadota</taxon>
        <taxon>Betaproteobacteria</taxon>
        <taxon>Burkholderiales</taxon>
        <taxon>Sphaerotilaceae</taxon>
        <taxon>Piscinibacter</taxon>
    </lineage>
</organism>
<dbReference type="GO" id="GO:0051082">
    <property type="term" value="F:unfolded protein binding"/>
    <property type="evidence" value="ECO:0007669"/>
    <property type="project" value="InterPro"/>
</dbReference>
<dbReference type="SUPFAM" id="SSF49493">
    <property type="entry name" value="HSP40/DnaJ peptide-binding domain"/>
    <property type="match status" value="2"/>
</dbReference>
<dbReference type="PRINTS" id="PR00625">
    <property type="entry name" value="JDOMAIN"/>
</dbReference>
<reference evidence="3 4" key="2">
    <citation type="journal article" date="2016" name="Science">
        <title>A bacterium that degrades and assimilates poly(ethylene terephthalate).</title>
        <authorList>
            <person name="Yoshida S."/>
            <person name="Hiraga K."/>
            <person name="Takehana T."/>
            <person name="Taniguchi I."/>
            <person name="Yamaji H."/>
            <person name="Maeda Y."/>
            <person name="Toyohara K."/>
            <person name="Miyamoto K."/>
            <person name="Kimura Y."/>
            <person name="Oda K."/>
        </authorList>
    </citation>
    <scope>NUCLEOTIDE SEQUENCE [LARGE SCALE GENOMIC DNA]</scope>
    <source>
        <strain evidence="4">NBRC 110686 / TISTR 2288 / 201-F6</strain>
    </source>
</reference>